<feature type="region of interest" description="Disordered" evidence="1">
    <location>
        <begin position="117"/>
        <end position="139"/>
    </location>
</feature>
<sequence>MLPFILFSYLAPVALICLSVIAGILSIIVIIIAIIFYLKQEKILGQTFQSADLLRKHSTLAYSRKQIKPTKESYSKLSQPPTKKILTSVNNSNFKPLDGFQKSSDIDWNSFASTKKTTQTLSPTPSGGTSSLSPSASPRISSTVFTMPSNLTTTSAIAAIATPTAKKATVVKKNKFERKSVDDFIDTRGDEGGVAASLIVTQESFFMKGKKNDL</sequence>
<evidence type="ECO:0000256" key="2">
    <source>
        <dbReference type="SAM" id="Phobius"/>
    </source>
</evidence>
<dbReference type="WBParaSite" id="nRc.2.0.1.t29018-RA">
    <property type="protein sequence ID" value="nRc.2.0.1.t29018-RA"/>
    <property type="gene ID" value="nRc.2.0.1.g29018"/>
</dbReference>
<evidence type="ECO:0000313" key="3">
    <source>
        <dbReference type="Proteomes" id="UP000887565"/>
    </source>
</evidence>
<name>A0A915JSD9_ROMCU</name>
<evidence type="ECO:0000313" key="4">
    <source>
        <dbReference type="WBParaSite" id="nRc.2.0.1.t29018-RA"/>
    </source>
</evidence>
<dbReference type="Proteomes" id="UP000887565">
    <property type="component" value="Unplaced"/>
</dbReference>
<proteinExistence type="predicted"/>
<keyword evidence="3" id="KW-1185">Reference proteome</keyword>
<keyword evidence="2" id="KW-0472">Membrane</keyword>
<organism evidence="3 4">
    <name type="scientific">Romanomermis culicivorax</name>
    <name type="common">Nematode worm</name>
    <dbReference type="NCBI Taxonomy" id="13658"/>
    <lineage>
        <taxon>Eukaryota</taxon>
        <taxon>Metazoa</taxon>
        <taxon>Ecdysozoa</taxon>
        <taxon>Nematoda</taxon>
        <taxon>Enoplea</taxon>
        <taxon>Dorylaimia</taxon>
        <taxon>Mermithida</taxon>
        <taxon>Mermithoidea</taxon>
        <taxon>Mermithidae</taxon>
        <taxon>Romanomermis</taxon>
    </lineage>
</organism>
<evidence type="ECO:0000256" key="1">
    <source>
        <dbReference type="SAM" id="MobiDB-lite"/>
    </source>
</evidence>
<keyword evidence="2" id="KW-0812">Transmembrane</keyword>
<dbReference type="AlphaFoldDB" id="A0A915JSD9"/>
<keyword evidence="2" id="KW-1133">Transmembrane helix</keyword>
<reference evidence="4" key="1">
    <citation type="submission" date="2022-11" db="UniProtKB">
        <authorList>
            <consortium name="WormBaseParasite"/>
        </authorList>
    </citation>
    <scope>IDENTIFICATION</scope>
</reference>
<accession>A0A915JSD9</accession>
<protein>
    <submittedName>
        <fullName evidence="4">Uncharacterized protein</fullName>
    </submittedName>
</protein>
<feature type="transmembrane region" description="Helical" evidence="2">
    <location>
        <begin position="6"/>
        <end position="38"/>
    </location>
</feature>